<dbReference type="CDD" id="cd11069">
    <property type="entry name" value="CYP_FUM15-like"/>
    <property type="match status" value="1"/>
</dbReference>
<dbReference type="InterPro" id="IPR001128">
    <property type="entry name" value="Cyt_P450"/>
</dbReference>
<dbReference type="PRINTS" id="PR00463">
    <property type="entry name" value="EP450I"/>
</dbReference>
<comment type="caution">
    <text evidence="3">The sequence shown here is derived from an EMBL/GenBank/DDBJ whole genome shotgun (WGS) entry which is preliminary data.</text>
</comment>
<evidence type="ECO:0000256" key="1">
    <source>
        <dbReference type="ARBA" id="ARBA00010617"/>
    </source>
</evidence>
<protein>
    <recommendedName>
        <fullName evidence="5">Cytochrome P450</fullName>
    </recommendedName>
</protein>
<feature type="transmembrane region" description="Helical" evidence="2">
    <location>
        <begin position="6"/>
        <end position="26"/>
    </location>
</feature>
<accession>A0ABR3STH2</accession>
<dbReference type="InterPro" id="IPR036396">
    <property type="entry name" value="Cyt_P450_sf"/>
</dbReference>
<dbReference type="Pfam" id="PF00067">
    <property type="entry name" value="p450"/>
    <property type="match status" value="1"/>
</dbReference>
<evidence type="ECO:0000313" key="4">
    <source>
        <dbReference type="Proteomes" id="UP001521116"/>
    </source>
</evidence>
<dbReference type="InterPro" id="IPR002401">
    <property type="entry name" value="Cyt_P450_E_grp-I"/>
</dbReference>
<reference evidence="3 4" key="1">
    <citation type="submission" date="2024-02" db="EMBL/GenBank/DDBJ databases">
        <title>De novo assembly and annotation of 12 fungi associated with fruit tree decline syndrome in Ontario, Canada.</title>
        <authorList>
            <person name="Sulman M."/>
            <person name="Ellouze W."/>
            <person name="Ilyukhin E."/>
        </authorList>
    </citation>
    <scope>NUCLEOTIDE SEQUENCE [LARGE SCALE GENOMIC DNA]</scope>
    <source>
        <strain evidence="3 4">M1-105</strain>
    </source>
</reference>
<dbReference type="Proteomes" id="UP001521116">
    <property type="component" value="Unassembled WGS sequence"/>
</dbReference>
<dbReference type="SUPFAM" id="SSF48264">
    <property type="entry name" value="Cytochrome P450"/>
    <property type="match status" value="1"/>
</dbReference>
<keyword evidence="2" id="KW-1133">Transmembrane helix</keyword>
<sequence length="550" mass="61960">MAIDVPLPVLLFLISVPEALLVKYLAPEQNVQRVSFTLIVPILFGLNLSVWVFWNVFIYPFFFSPLRHLPEPKSGYPHYARWLVLTDKFLATEYLRWIKEVPNNGLIRYRGLFNAETLIPTDTQAHADILVHRTYDFAKPEKLRTFLRRFIGDGLINIEGDEHKFQRKVMAPSFSFRQIKELYPAFWAKSLELTQRIAAELPDSPGYDAETGEGIIDIAHWSTKVTLDIIGRAGLGCDFNSLKNHDDPLVALYDEILEPTTEKKFLCLLYLYFPDWLLRLVPWEANRRLNLNTDRLREASLNLMKEKKQTFKNNGDEQKDILSGLLRTNLFSDKQLVDQLLTVLAAGHESTATTFTWATYLLALHPAAQSHLHTEISNAHLPSPTDTTADDLSATLESLPYLNAVCNEVSRLYPAVPIVARVAVRDTTVAGTAVPAGTILNLVPWAANRNPALWGADAGDFAPERWLDAADGRVNNEGGARSNYAQMTFFHGPRSCVGQRFSMAELRCLVAAFAGRCEWRLGMREEEVVPGGFVTVKPKGGLRLRVRVVG</sequence>
<evidence type="ECO:0008006" key="5">
    <source>
        <dbReference type="Google" id="ProtNLM"/>
    </source>
</evidence>
<proteinExistence type="inferred from homology"/>
<dbReference type="EMBL" id="JAJVDC020000066">
    <property type="protein sequence ID" value="KAL1628053.1"/>
    <property type="molecule type" value="Genomic_DNA"/>
</dbReference>
<gene>
    <name evidence="3" type="ORF">SLS56_006094</name>
</gene>
<dbReference type="Gene3D" id="1.10.630.10">
    <property type="entry name" value="Cytochrome P450"/>
    <property type="match status" value="1"/>
</dbReference>
<organism evidence="3 4">
    <name type="scientific">Neofusicoccum ribis</name>
    <dbReference type="NCBI Taxonomy" id="45134"/>
    <lineage>
        <taxon>Eukaryota</taxon>
        <taxon>Fungi</taxon>
        <taxon>Dikarya</taxon>
        <taxon>Ascomycota</taxon>
        <taxon>Pezizomycotina</taxon>
        <taxon>Dothideomycetes</taxon>
        <taxon>Dothideomycetes incertae sedis</taxon>
        <taxon>Botryosphaeriales</taxon>
        <taxon>Botryosphaeriaceae</taxon>
        <taxon>Neofusicoccum</taxon>
    </lineage>
</organism>
<feature type="transmembrane region" description="Helical" evidence="2">
    <location>
        <begin position="38"/>
        <end position="62"/>
    </location>
</feature>
<comment type="similarity">
    <text evidence="1">Belongs to the cytochrome P450 family.</text>
</comment>
<name>A0ABR3STH2_9PEZI</name>
<keyword evidence="2" id="KW-0472">Membrane</keyword>
<dbReference type="InterPro" id="IPR050121">
    <property type="entry name" value="Cytochrome_P450_monoxygenase"/>
</dbReference>
<dbReference type="PRINTS" id="PR00385">
    <property type="entry name" value="P450"/>
</dbReference>
<keyword evidence="4" id="KW-1185">Reference proteome</keyword>
<dbReference type="PANTHER" id="PTHR24305:SF166">
    <property type="entry name" value="CYTOCHROME P450 12A4, MITOCHONDRIAL-RELATED"/>
    <property type="match status" value="1"/>
</dbReference>
<evidence type="ECO:0000256" key="2">
    <source>
        <dbReference type="SAM" id="Phobius"/>
    </source>
</evidence>
<evidence type="ECO:0000313" key="3">
    <source>
        <dbReference type="EMBL" id="KAL1628053.1"/>
    </source>
</evidence>
<keyword evidence="2" id="KW-0812">Transmembrane</keyword>
<dbReference type="PANTHER" id="PTHR24305">
    <property type="entry name" value="CYTOCHROME P450"/>
    <property type="match status" value="1"/>
</dbReference>